<evidence type="ECO:0000313" key="4">
    <source>
        <dbReference type="Proteomes" id="UP000238348"/>
    </source>
</evidence>
<feature type="region of interest" description="Disordered" evidence="1">
    <location>
        <begin position="24"/>
        <end position="49"/>
    </location>
</feature>
<sequence length="240" mass="25840">MQFHSLARATQGMRLAFAGPPVRSFSCSRPPPRGPGRRPACPPRARARRRGGARGFTLPELLAVVILIGILAAMASPSFINAMRDRRVNRAAMEISGVYRLARYRALGRGTAVLVRWTASTGLFEVREALVQDVGGSLIANSCANATWTDPATTAQVTRLHTAGVELAEVELRDPSGTDGTVQPQADVCFTARGRTFVRYDSTSGFTPLVGALRVNVTNTKTTLLRRVFIPPNGVARLAL</sequence>
<feature type="transmembrane region" description="Helical" evidence="2">
    <location>
        <begin position="61"/>
        <end position="80"/>
    </location>
</feature>
<protein>
    <recommendedName>
        <fullName evidence="5">Type II secretion system protein GspH</fullName>
    </recommendedName>
</protein>
<proteinExistence type="predicted"/>
<evidence type="ECO:0008006" key="5">
    <source>
        <dbReference type="Google" id="ProtNLM"/>
    </source>
</evidence>
<dbReference type="Gene3D" id="3.30.700.10">
    <property type="entry name" value="Glycoprotein, Type 4 Pilin"/>
    <property type="match status" value="1"/>
</dbReference>
<evidence type="ECO:0000256" key="2">
    <source>
        <dbReference type="SAM" id="Phobius"/>
    </source>
</evidence>
<keyword evidence="2" id="KW-1133">Transmembrane helix</keyword>
<dbReference type="OrthoDB" id="5514787at2"/>
<dbReference type="EMBL" id="CP012673">
    <property type="protein sequence ID" value="AUX41046.1"/>
    <property type="molecule type" value="Genomic_DNA"/>
</dbReference>
<reference evidence="3 4" key="1">
    <citation type="submission" date="2015-09" db="EMBL/GenBank/DDBJ databases">
        <title>Sorangium comparison.</title>
        <authorList>
            <person name="Zaburannyi N."/>
            <person name="Bunk B."/>
            <person name="Overmann J."/>
            <person name="Mueller R."/>
        </authorList>
    </citation>
    <scope>NUCLEOTIDE SEQUENCE [LARGE SCALE GENOMIC DNA]</scope>
    <source>
        <strain evidence="3 4">So ce26</strain>
    </source>
</reference>
<dbReference type="Pfam" id="PF07963">
    <property type="entry name" value="N_methyl"/>
    <property type="match status" value="1"/>
</dbReference>
<evidence type="ECO:0000313" key="3">
    <source>
        <dbReference type="EMBL" id="AUX41046.1"/>
    </source>
</evidence>
<name>A0A2L0EP34_SORCE</name>
<keyword evidence="2" id="KW-0812">Transmembrane</keyword>
<keyword evidence="2" id="KW-0472">Membrane</keyword>
<evidence type="ECO:0000256" key="1">
    <source>
        <dbReference type="SAM" id="MobiDB-lite"/>
    </source>
</evidence>
<dbReference type="PROSITE" id="PS00409">
    <property type="entry name" value="PROKAR_NTER_METHYL"/>
    <property type="match status" value="1"/>
</dbReference>
<dbReference type="InterPro" id="IPR045584">
    <property type="entry name" value="Pilin-like"/>
</dbReference>
<dbReference type="Proteomes" id="UP000238348">
    <property type="component" value="Chromosome"/>
</dbReference>
<dbReference type="AlphaFoldDB" id="A0A2L0EP34"/>
<dbReference type="SUPFAM" id="SSF54523">
    <property type="entry name" value="Pili subunits"/>
    <property type="match status" value="1"/>
</dbReference>
<dbReference type="NCBIfam" id="TIGR02532">
    <property type="entry name" value="IV_pilin_GFxxxE"/>
    <property type="match status" value="1"/>
</dbReference>
<dbReference type="RefSeq" id="WP_104978811.1">
    <property type="nucleotide sequence ID" value="NZ_CP012673.1"/>
</dbReference>
<gene>
    <name evidence="3" type="ORF">SOCE26_024510</name>
</gene>
<accession>A0A2L0EP34</accession>
<organism evidence="3 4">
    <name type="scientific">Sorangium cellulosum</name>
    <name type="common">Polyangium cellulosum</name>
    <dbReference type="NCBI Taxonomy" id="56"/>
    <lineage>
        <taxon>Bacteria</taxon>
        <taxon>Pseudomonadati</taxon>
        <taxon>Myxococcota</taxon>
        <taxon>Polyangia</taxon>
        <taxon>Polyangiales</taxon>
        <taxon>Polyangiaceae</taxon>
        <taxon>Sorangium</taxon>
    </lineage>
</organism>
<dbReference type="InterPro" id="IPR012902">
    <property type="entry name" value="N_methyl_site"/>
</dbReference>